<dbReference type="PROSITE" id="PS00070">
    <property type="entry name" value="ALDEHYDE_DEHYDR_CYS"/>
    <property type="match status" value="1"/>
</dbReference>
<protein>
    <recommendedName>
        <fullName evidence="3">aldehyde dehydrogenase (NAD(+))</fullName>
        <ecNumber evidence="3">1.2.1.3</ecNumber>
    </recommendedName>
</protein>
<dbReference type="Pfam" id="PF00171">
    <property type="entry name" value="Aldedh"/>
    <property type="match status" value="1"/>
</dbReference>
<dbReference type="EC" id="1.2.1.3" evidence="3"/>
<dbReference type="RefSeq" id="WP_182633502.1">
    <property type="nucleotide sequence ID" value="NZ_JAALDM010000307.1"/>
</dbReference>
<keyword evidence="2 6" id="KW-0560">Oxidoreductase</keyword>
<feature type="active site" evidence="5">
    <location>
        <position position="254"/>
    </location>
</feature>
<evidence type="ECO:0000256" key="5">
    <source>
        <dbReference type="PROSITE-ProRule" id="PRU10007"/>
    </source>
</evidence>
<dbReference type="InterPro" id="IPR029510">
    <property type="entry name" value="Ald_DH_CS_GLU"/>
</dbReference>
<dbReference type="PANTHER" id="PTHR42804:SF1">
    <property type="entry name" value="ALDEHYDE DEHYDROGENASE-RELATED"/>
    <property type="match status" value="1"/>
</dbReference>
<evidence type="ECO:0000256" key="2">
    <source>
        <dbReference type="ARBA" id="ARBA00023002"/>
    </source>
</evidence>
<comment type="similarity">
    <text evidence="1 6">Belongs to the aldehyde dehydrogenase family.</text>
</comment>
<dbReference type="PROSITE" id="PS00687">
    <property type="entry name" value="ALDEHYDE_DEHYDR_GLU"/>
    <property type="match status" value="1"/>
</dbReference>
<dbReference type="InterPro" id="IPR016161">
    <property type="entry name" value="Ald_DH/histidinol_DH"/>
</dbReference>
<sequence>MTTSLDRDALLIGTTWQAPATDSVIEVISPHSEEVVARVPEGSTADIDAAVAAAREAFDHGPWPRMSPDERIEVVQKLSGLYAAKLDEMATVISTEMGSPISFSTLAQAPAPWMQIEAFLGIAREFPWEDVRPGVLGGEVMVRHEPVGVVAAIPPWNVPQFTVLSKVIPALLTGCTVVVKPAPETPLDTYLLADLLIEAGVPEGVVSIVAGGREVGEHLVRHPGIDKVAFTGSTAAGRKIGAICGEQLKRCSLELGGKSAAIVLDDADLTSVVEGMKFLGVMNSGQACVAQTRILVSRDRHDEVAEALAEGIGSMVVGDPLDPATEIGPMVAKRQQERVSSYIEIGQQEGARLLTGGTDRPDGLDTGWYVRPTVFAGVDNSMRIAREEIFGPVLSVIAYDDVDDAVRIANDSDYGLAGTVWTADRDAGLDVARRVRTGTYGVNTYTMDFAAPFGGFKASGVGREFGPEGLSQYTELKAVYLGESAAGAEG</sequence>
<evidence type="ECO:0000256" key="3">
    <source>
        <dbReference type="ARBA" id="ARBA00024226"/>
    </source>
</evidence>
<dbReference type="Proteomes" id="UP001589700">
    <property type="component" value="Unassembled WGS sequence"/>
</dbReference>
<keyword evidence="9" id="KW-1185">Reference proteome</keyword>
<comment type="caution">
    <text evidence="8">The sequence shown here is derived from an EMBL/GenBank/DDBJ whole genome shotgun (WGS) entry which is preliminary data.</text>
</comment>
<dbReference type="Gene3D" id="3.40.309.10">
    <property type="entry name" value="Aldehyde Dehydrogenase, Chain A, domain 2"/>
    <property type="match status" value="1"/>
</dbReference>
<comment type="catalytic activity">
    <reaction evidence="4">
        <text>an aldehyde + NAD(+) + H2O = a carboxylate + NADH + 2 H(+)</text>
        <dbReference type="Rhea" id="RHEA:16185"/>
        <dbReference type="ChEBI" id="CHEBI:15377"/>
        <dbReference type="ChEBI" id="CHEBI:15378"/>
        <dbReference type="ChEBI" id="CHEBI:17478"/>
        <dbReference type="ChEBI" id="CHEBI:29067"/>
        <dbReference type="ChEBI" id="CHEBI:57540"/>
        <dbReference type="ChEBI" id="CHEBI:57945"/>
        <dbReference type="EC" id="1.2.1.3"/>
    </reaction>
</comment>
<evidence type="ECO:0000256" key="1">
    <source>
        <dbReference type="ARBA" id="ARBA00009986"/>
    </source>
</evidence>
<dbReference type="InterPro" id="IPR016162">
    <property type="entry name" value="Ald_DH_N"/>
</dbReference>
<dbReference type="Gene3D" id="3.40.605.10">
    <property type="entry name" value="Aldehyde Dehydrogenase, Chain A, domain 1"/>
    <property type="match status" value="1"/>
</dbReference>
<dbReference type="PANTHER" id="PTHR42804">
    <property type="entry name" value="ALDEHYDE DEHYDROGENASE"/>
    <property type="match status" value="1"/>
</dbReference>
<name>A0ABV5JL23_9ACTN</name>
<organism evidence="8 9">
    <name type="scientific">Dietzia aerolata</name>
    <dbReference type="NCBI Taxonomy" id="595984"/>
    <lineage>
        <taxon>Bacteria</taxon>
        <taxon>Bacillati</taxon>
        <taxon>Actinomycetota</taxon>
        <taxon>Actinomycetes</taxon>
        <taxon>Mycobacteriales</taxon>
        <taxon>Dietziaceae</taxon>
        <taxon>Dietzia</taxon>
    </lineage>
</organism>
<reference evidence="8 9" key="1">
    <citation type="submission" date="2024-09" db="EMBL/GenBank/DDBJ databases">
        <authorList>
            <person name="Sun Q."/>
            <person name="Mori K."/>
        </authorList>
    </citation>
    <scope>NUCLEOTIDE SEQUENCE [LARGE SCALE GENOMIC DNA]</scope>
    <source>
        <strain evidence="8 9">CCM 7659</strain>
    </source>
</reference>
<dbReference type="InterPro" id="IPR016160">
    <property type="entry name" value="Ald_DH_CS_CYS"/>
</dbReference>
<evidence type="ECO:0000259" key="7">
    <source>
        <dbReference type="Pfam" id="PF00171"/>
    </source>
</evidence>
<evidence type="ECO:0000256" key="4">
    <source>
        <dbReference type="ARBA" id="ARBA00049194"/>
    </source>
</evidence>
<evidence type="ECO:0000256" key="6">
    <source>
        <dbReference type="RuleBase" id="RU003345"/>
    </source>
</evidence>
<dbReference type="CDD" id="cd07139">
    <property type="entry name" value="ALDH_AldA-Rv0768"/>
    <property type="match status" value="1"/>
</dbReference>
<gene>
    <name evidence="8" type="ORF">ACFFVD_01185</name>
</gene>
<feature type="domain" description="Aldehyde dehydrogenase" evidence="7">
    <location>
        <begin position="16"/>
        <end position="479"/>
    </location>
</feature>
<dbReference type="InterPro" id="IPR015590">
    <property type="entry name" value="Aldehyde_DH_dom"/>
</dbReference>
<proteinExistence type="inferred from homology"/>
<evidence type="ECO:0000313" key="8">
    <source>
        <dbReference type="EMBL" id="MFB9258414.1"/>
    </source>
</evidence>
<evidence type="ECO:0000313" key="9">
    <source>
        <dbReference type="Proteomes" id="UP001589700"/>
    </source>
</evidence>
<dbReference type="SUPFAM" id="SSF53720">
    <property type="entry name" value="ALDH-like"/>
    <property type="match status" value="1"/>
</dbReference>
<dbReference type="InterPro" id="IPR016163">
    <property type="entry name" value="Ald_DH_C"/>
</dbReference>
<accession>A0ABV5JL23</accession>
<dbReference type="EMBL" id="JBHMDY010000001">
    <property type="protein sequence ID" value="MFB9258414.1"/>
    <property type="molecule type" value="Genomic_DNA"/>
</dbReference>